<feature type="compositionally biased region" description="Gly residues" evidence="1">
    <location>
        <begin position="56"/>
        <end position="68"/>
    </location>
</feature>
<feature type="compositionally biased region" description="Gly residues" evidence="1">
    <location>
        <begin position="38"/>
        <end position="47"/>
    </location>
</feature>
<keyword evidence="2" id="KW-0732">Signal</keyword>
<dbReference type="EMBL" id="CP012673">
    <property type="protein sequence ID" value="AUX41324.1"/>
    <property type="molecule type" value="Genomic_DNA"/>
</dbReference>
<feature type="region of interest" description="Disordered" evidence="1">
    <location>
        <begin position="23"/>
        <end position="75"/>
    </location>
</feature>
<feature type="signal peptide" evidence="2">
    <location>
        <begin position="1"/>
        <end position="25"/>
    </location>
</feature>
<dbReference type="Proteomes" id="UP000238348">
    <property type="component" value="Chromosome"/>
</dbReference>
<sequence length="127" mass="12386">MARLQFSSWLALALASMVLSPACSCGDEGPSYRDSATGSGGADGAGGNEVTAHATGGSGAGGEGGSPGDHGARGVAVGDVVSAGQVVESPRYRMVFTLGQPTQNQGKTTSPSFRMQGGLVGANGSLP</sequence>
<evidence type="ECO:0008006" key="5">
    <source>
        <dbReference type="Google" id="ProtNLM"/>
    </source>
</evidence>
<gene>
    <name evidence="3" type="ORF">SOCE26_027340</name>
</gene>
<feature type="compositionally biased region" description="Polar residues" evidence="1">
    <location>
        <begin position="99"/>
        <end position="113"/>
    </location>
</feature>
<evidence type="ECO:0000256" key="1">
    <source>
        <dbReference type="SAM" id="MobiDB-lite"/>
    </source>
</evidence>
<reference evidence="3 4" key="1">
    <citation type="submission" date="2015-09" db="EMBL/GenBank/DDBJ databases">
        <title>Sorangium comparison.</title>
        <authorList>
            <person name="Zaburannyi N."/>
            <person name="Bunk B."/>
            <person name="Overmann J."/>
            <person name="Mueller R."/>
        </authorList>
    </citation>
    <scope>NUCLEOTIDE SEQUENCE [LARGE SCALE GENOMIC DNA]</scope>
    <source>
        <strain evidence="3 4">So ce26</strain>
    </source>
</reference>
<evidence type="ECO:0000256" key="2">
    <source>
        <dbReference type="SAM" id="SignalP"/>
    </source>
</evidence>
<accession>A0A2L0EPV6</accession>
<proteinExistence type="predicted"/>
<feature type="region of interest" description="Disordered" evidence="1">
    <location>
        <begin position="98"/>
        <end position="127"/>
    </location>
</feature>
<organism evidence="3 4">
    <name type="scientific">Sorangium cellulosum</name>
    <name type="common">Polyangium cellulosum</name>
    <dbReference type="NCBI Taxonomy" id="56"/>
    <lineage>
        <taxon>Bacteria</taxon>
        <taxon>Pseudomonadati</taxon>
        <taxon>Myxococcota</taxon>
        <taxon>Polyangia</taxon>
        <taxon>Polyangiales</taxon>
        <taxon>Polyangiaceae</taxon>
        <taxon>Sorangium</taxon>
    </lineage>
</organism>
<feature type="chain" id="PRO_5014817559" description="Secreted protein" evidence="2">
    <location>
        <begin position="26"/>
        <end position="127"/>
    </location>
</feature>
<dbReference type="AlphaFoldDB" id="A0A2L0EPV6"/>
<evidence type="ECO:0000313" key="3">
    <source>
        <dbReference type="EMBL" id="AUX41324.1"/>
    </source>
</evidence>
<evidence type="ECO:0000313" key="4">
    <source>
        <dbReference type="Proteomes" id="UP000238348"/>
    </source>
</evidence>
<name>A0A2L0EPV6_SORCE</name>
<protein>
    <recommendedName>
        <fullName evidence="5">Secreted protein</fullName>
    </recommendedName>
</protein>